<keyword evidence="8" id="KW-1185">Reference proteome</keyword>
<dbReference type="InterPro" id="IPR027417">
    <property type="entry name" value="P-loop_NTPase"/>
</dbReference>
<comment type="caution">
    <text evidence="7">The sequence shown here is derived from an EMBL/GenBank/DDBJ whole genome shotgun (WGS) entry which is preliminary data.</text>
</comment>
<dbReference type="InterPro" id="IPR003593">
    <property type="entry name" value="AAA+_ATPase"/>
</dbReference>
<dbReference type="GO" id="GO:0015408">
    <property type="term" value="F:ABC-type ferric iron transporter activity"/>
    <property type="evidence" value="ECO:0007669"/>
    <property type="project" value="InterPro"/>
</dbReference>
<dbReference type="AlphaFoldDB" id="A0A0R1QBG6"/>
<dbReference type="FunFam" id="3.40.50.300:FF:000042">
    <property type="entry name" value="Maltose/maltodextrin ABC transporter, ATP-binding protein"/>
    <property type="match status" value="1"/>
</dbReference>
<keyword evidence="1" id="KW-0813">Transport</keyword>
<dbReference type="InterPro" id="IPR047641">
    <property type="entry name" value="ABC_transpr_MalK/UgpC-like"/>
</dbReference>
<evidence type="ECO:0000256" key="1">
    <source>
        <dbReference type="ARBA" id="ARBA00022448"/>
    </source>
</evidence>
<dbReference type="PANTHER" id="PTHR43875:SF1">
    <property type="entry name" value="OSMOPROTECTIVE COMPOUNDS UPTAKE ATP-BINDING PROTEIN GGTA"/>
    <property type="match status" value="1"/>
</dbReference>
<name>A0A0R1QBG6_9LACO</name>
<evidence type="ECO:0000256" key="4">
    <source>
        <dbReference type="ARBA" id="ARBA00022840"/>
    </source>
</evidence>
<evidence type="ECO:0000313" key="8">
    <source>
        <dbReference type="Proteomes" id="UP000051790"/>
    </source>
</evidence>
<dbReference type="CDD" id="cd03259">
    <property type="entry name" value="ABC_Carb_Solutes_like"/>
    <property type="match status" value="1"/>
</dbReference>
<dbReference type="SUPFAM" id="SSF52540">
    <property type="entry name" value="P-loop containing nucleoside triphosphate hydrolases"/>
    <property type="match status" value="1"/>
</dbReference>
<evidence type="ECO:0000256" key="3">
    <source>
        <dbReference type="ARBA" id="ARBA00022741"/>
    </source>
</evidence>
<dbReference type="PROSITE" id="PS00211">
    <property type="entry name" value="ABC_TRANSPORTER_1"/>
    <property type="match status" value="1"/>
</dbReference>
<keyword evidence="2" id="KW-1003">Cell membrane</keyword>
<dbReference type="RefSeq" id="WP_056964633.1">
    <property type="nucleotide sequence ID" value="NZ_AZEU01000239.1"/>
</dbReference>
<protein>
    <submittedName>
        <fullName evidence="7">Sugar ABC transporter ATPase</fullName>
    </submittedName>
</protein>
<dbReference type="GO" id="GO:0055052">
    <property type="term" value="C:ATP-binding cassette (ABC) transporter complex, substrate-binding subunit-containing"/>
    <property type="evidence" value="ECO:0007669"/>
    <property type="project" value="TreeGrafter"/>
</dbReference>
<dbReference type="PANTHER" id="PTHR43875">
    <property type="entry name" value="MALTODEXTRIN IMPORT ATP-BINDING PROTEIN MSMX"/>
    <property type="match status" value="1"/>
</dbReference>
<dbReference type="PATRIC" id="fig|1423769.4.peg.2226"/>
<dbReference type="OrthoDB" id="9790614at2"/>
<dbReference type="InterPro" id="IPR015853">
    <property type="entry name" value="ABC_transpr_FbpC"/>
</dbReference>
<evidence type="ECO:0000256" key="5">
    <source>
        <dbReference type="ARBA" id="ARBA00023136"/>
    </source>
</evidence>
<evidence type="ECO:0000313" key="7">
    <source>
        <dbReference type="EMBL" id="KRL41933.1"/>
    </source>
</evidence>
<proteinExistence type="predicted"/>
<gene>
    <name evidence="7" type="ORF">FD01_GL002069</name>
</gene>
<organism evidence="7 8">
    <name type="scientific">Lacticaseibacillus manihotivorans DSM 13343 = JCM 12514</name>
    <dbReference type="NCBI Taxonomy" id="1423769"/>
    <lineage>
        <taxon>Bacteria</taxon>
        <taxon>Bacillati</taxon>
        <taxon>Bacillota</taxon>
        <taxon>Bacilli</taxon>
        <taxon>Lactobacillales</taxon>
        <taxon>Lactobacillaceae</taxon>
        <taxon>Lacticaseibacillus</taxon>
    </lineage>
</organism>
<dbReference type="Gene3D" id="3.40.50.300">
    <property type="entry name" value="P-loop containing nucleotide triphosphate hydrolases"/>
    <property type="match status" value="1"/>
</dbReference>
<sequence length="353" mass="38452">MKVTFKDVALSYDGKVNTLEGLNFEIPDGALVSLLGPSGGGKSTTLNMISGLLAPTAGKIYFDDQDVTKQSALARKVGMVFQNYALYPHLSVLDNIAFPLKMARVKKAERYKRARELATLVHVDDQLDKKPGDLSGGQQQRVAIARALAKSPSLLLLDEPLSNLDARLRIEMREEIRRIQSETGVTTIFVTHDQDEALHISDHIMVLADAHIQQFATPHTLYASPANEFVAKFIGSPVINMIKADTMKADLAGVVPDEILQKAETIGIRSESIVLHDLGRKIVATLHAEIGAAHQFGREATATLNYNGETLLSTELSSMPTGTKTGDFSILATGFFLFDHDGKLIFGGESHDE</sequence>
<dbReference type="SMART" id="SM00382">
    <property type="entry name" value="AAA"/>
    <property type="match status" value="1"/>
</dbReference>
<accession>A0A0R1QBG6</accession>
<reference evidence="7 8" key="1">
    <citation type="journal article" date="2015" name="Genome Announc.">
        <title>Expanding the biotechnology potential of lactobacilli through comparative genomics of 213 strains and associated genera.</title>
        <authorList>
            <person name="Sun Z."/>
            <person name="Harris H.M."/>
            <person name="McCann A."/>
            <person name="Guo C."/>
            <person name="Argimon S."/>
            <person name="Zhang W."/>
            <person name="Yang X."/>
            <person name="Jeffery I.B."/>
            <person name="Cooney J.C."/>
            <person name="Kagawa T.F."/>
            <person name="Liu W."/>
            <person name="Song Y."/>
            <person name="Salvetti E."/>
            <person name="Wrobel A."/>
            <person name="Rasinkangas P."/>
            <person name="Parkhill J."/>
            <person name="Rea M.C."/>
            <person name="O'Sullivan O."/>
            <person name="Ritari J."/>
            <person name="Douillard F.P."/>
            <person name="Paul Ross R."/>
            <person name="Yang R."/>
            <person name="Briner A.E."/>
            <person name="Felis G.E."/>
            <person name="de Vos W.M."/>
            <person name="Barrangou R."/>
            <person name="Klaenhammer T.R."/>
            <person name="Caufield P.W."/>
            <person name="Cui Y."/>
            <person name="Zhang H."/>
            <person name="O'Toole P.W."/>
        </authorList>
    </citation>
    <scope>NUCLEOTIDE SEQUENCE [LARGE SCALE GENOMIC DNA]</scope>
    <source>
        <strain evidence="7 8">DSM 13343</strain>
    </source>
</reference>
<dbReference type="PROSITE" id="PS50893">
    <property type="entry name" value="ABC_TRANSPORTER_2"/>
    <property type="match status" value="1"/>
</dbReference>
<dbReference type="GO" id="GO:0016887">
    <property type="term" value="F:ATP hydrolysis activity"/>
    <property type="evidence" value="ECO:0007669"/>
    <property type="project" value="InterPro"/>
</dbReference>
<feature type="domain" description="ABC transporter" evidence="6">
    <location>
        <begin position="3"/>
        <end position="234"/>
    </location>
</feature>
<keyword evidence="3" id="KW-0547">Nucleotide-binding</keyword>
<dbReference type="Proteomes" id="UP000051790">
    <property type="component" value="Unassembled WGS sequence"/>
</dbReference>
<dbReference type="Pfam" id="PF00005">
    <property type="entry name" value="ABC_tran"/>
    <property type="match status" value="1"/>
</dbReference>
<dbReference type="Gene3D" id="2.40.50.100">
    <property type="match status" value="1"/>
</dbReference>
<evidence type="ECO:0000259" key="6">
    <source>
        <dbReference type="PROSITE" id="PS50893"/>
    </source>
</evidence>
<dbReference type="InterPro" id="IPR017871">
    <property type="entry name" value="ABC_transporter-like_CS"/>
</dbReference>
<dbReference type="EMBL" id="AZEU01000239">
    <property type="protein sequence ID" value="KRL41933.1"/>
    <property type="molecule type" value="Genomic_DNA"/>
</dbReference>
<keyword evidence="4" id="KW-0067">ATP-binding</keyword>
<dbReference type="InterPro" id="IPR003439">
    <property type="entry name" value="ABC_transporter-like_ATP-bd"/>
</dbReference>
<evidence type="ECO:0000256" key="2">
    <source>
        <dbReference type="ARBA" id="ARBA00022475"/>
    </source>
</evidence>
<dbReference type="GO" id="GO:0005524">
    <property type="term" value="F:ATP binding"/>
    <property type="evidence" value="ECO:0007669"/>
    <property type="project" value="UniProtKB-KW"/>
</dbReference>
<keyword evidence="5" id="KW-0472">Membrane</keyword>